<organism evidence="1">
    <name type="scientific">Eucampia antarctica</name>
    <dbReference type="NCBI Taxonomy" id="49252"/>
    <lineage>
        <taxon>Eukaryota</taxon>
        <taxon>Sar</taxon>
        <taxon>Stramenopiles</taxon>
        <taxon>Ochrophyta</taxon>
        <taxon>Bacillariophyta</taxon>
        <taxon>Mediophyceae</taxon>
        <taxon>Biddulphiophycidae</taxon>
        <taxon>Hemiaulales</taxon>
        <taxon>Hemiaulaceae</taxon>
        <taxon>Eucampia</taxon>
    </lineage>
</organism>
<name>A0A7S2W537_9STRA</name>
<evidence type="ECO:0000313" key="1">
    <source>
        <dbReference type="EMBL" id="CAD9668841.1"/>
    </source>
</evidence>
<dbReference type="EMBL" id="HBHI01012396">
    <property type="protein sequence ID" value="CAD9668841.1"/>
    <property type="molecule type" value="Transcribed_RNA"/>
</dbReference>
<dbReference type="AlphaFoldDB" id="A0A7S2W537"/>
<gene>
    <name evidence="1" type="ORF">EANT1437_LOCUS6327</name>
</gene>
<sequence length="391" mass="43612">MDDAIPISHATAVSIPYGLGHMPSTSSGLNYSMGNEPVAPAARSENISEEQIRQLEQQGYTRGLAKAIGNNNDMFALRIWIVDNSGSMAHNDGHRFIETAKSSDVKVVSCTRWREIQETVEYHVRMAALLKAPTVFRLLNNPGGRVGPQIFGVADKGDHLINSDLQVALSTITNAQPSGVTPLCRHIYEIQQQISTMAPQLQAEGRKIAVIIATDGLPTDEGGYGGVSKQNEFTTALRSLEGLPVWIVIRLCTDEDSVVNFYNDLDSQLELSIEVLDDFIGEATEVHGFNRWLNYSLVLHRCREMGFHDRLFDLLDERKLTKGELRDFCILMLGRDQFDGVADPEESFDSFATAITRMVKKEKKQWNPVKKQSTHILDINKHKQSEGCIIL</sequence>
<evidence type="ECO:0008006" key="2">
    <source>
        <dbReference type="Google" id="ProtNLM"/>
    </source>
</evidence>
<dbReference type="Gene3D" id="3.40.50.410">
    <property type="entry name" value="von Willebrand factor, type A domain"/>
    <property type="match status" value="1"/>
</dbReference>
<proteinExistence type="predicted"/>
<accession>A0A7S2W537</accession>
<reference evidence="1" key="1">
    <citation type="submission" date="2021-01" db="EMBL/GenBank/DDBJ databases">
        <authorList>
            <person name="Corre E."/>
            <person name="Pelletier E."/>
            <person name="Niang G."/>
            <person name="Scheremetjew M."/>
            <person name="Finn R."/>
            <person name="Kale V."/>
            <person name="Holt S."/>
            <person name="Cochrane G."/>
            <person name="Meng A."/>
            <person name="Brown T."/>
            <person name="Cohen L."/>
        </authorList>
    </citation>
    <scope>NUCLEOTIDE SEQUENCE</scope>
    <source>
        <strain evidence="1">CCMP1452</strain>
    </source>
</reference>
<dbReference type="SUPFAM" id="SSF53300">
    <property type="entry name" value="vWA-like"/>
    <property type="match status" value="1"/>
</dbReference>
<protein>
    <recommendedName>
        <fullName evidence="2">VWFA domain-containing protein</fullName>
    </recommendedName>
</protein>
<dbReference type="InterPro" id="IPR036465">
    <property type="entry name" value="vWFA_dom_sf"/>
</dbReference>